<dbReference type="Gene3D" id="3.10.50.40">
    <property type="match status" value="1"/>
</dbReference>
<feature type="signal peptide" evidence="6">
    <location>
        <begin position="1"/>
        <end position="25"/>
    </location>
</feature>
<evidence type="ECO:0000256" key="3">
    <source>
        <dbReference type="ARBA" id="ARBA00023235"/>
    </source>
</evidence>
<dbReference type="GO" id="GO:0003755">
    <property type="term" value="F:peptidyl-prolyl cis-trans isomerase activity"/>
    <property type="evidence" value="ECO:0007669"/>
    <property type="project" value="UniProtKB-UniRule"/>
</dbReference>
<evidence type="ECO:0000256" key="2">
    <source>
        <dbReference type="ARBA" id="ARBA00023110"/>
    </source>
</evidence>
<keyword evidence="2 4" id="KW-0697">Rotamase</keyword>
<dbReference type="InterPro" id="IPR044609">
    <property type="entry name" value="FKBP2/11"/>
</dbReference>
<evidence type="ECO:0000256" key="4">
    <source>
        <dbReference type="PROSITE-ProRule" id="PRU00277"/>
    </source>
</evidence>
<name>A0AAE3KBR6_9GAMM</name>
<dbReference type="Pfam" id="PF00254">
    <property type="entry name" value="FKBP_C"/>
    <property type="match status" value="1"/>
</dbReference>
<evidence type="ECO:0000256" key="6">
    <source>
        <dbReference type="SAM" id="SignalP"/>
    </source>
</evidence>
<dbReference type="EC" id="5.2.1.8" evidence="5"/>
<dbReference type="PANTHER" id="PTHR45779:SF7">
    <property type="entry name" value="PEPTIDYLPROLYL ISOMERASE"/>
    <property type="match status" value="1"/>
</dbReference>
<reference evidence="8" key="1">
    <citation type="submission" date="2022-03" db="EMBL/GenBank/DDBJ databases">
        <title>Genomic Encyclopedia of Type Strains, Phase III (KMG-III): the genomes of soil and plant-associated and newly described type strains.</title>
        <authorList>
            <person name="Whitman W."/>
        </authorList>
    </citation>
    <scope>NUCLEOTIDE SEQUENCE</scope>
    <source>
        <strain evidence="8">ANL 6-2</strain>
    </source>
</reference>
<dbReference type="PANTHER" id="PTHR45779">
    <property type="entry name" value="PEPTIDYLPROLYL ISOMERASE"/>
    <property type="match status" value="1"/>
</dbReference>
<gene>
    <name evidence="8" type="ORF">J2T57_003135</name>
</gene>
<feature type="domain" description="PPIase FKBP-type" evidence="7">
    <location>
        <begin position="140"/>
        <end position="226"/>
    </location>
</feature>
<accession>A0AAE3KBR6</accession>
<sequence>MTRMIGFSRARLLAAAAGCALTASAALAVADEHDEALYSLGALMGEQLQELDLSDAERERVVSGFRDSLGGSDLEVNPEEHMDALNAFVMERRSQGLERSRADQQAFIEQFVAEEGGTLTESGLAYRIIDEGDEQRPAASDTVEVHYEGRLINGEVFDSSRQRGDTAVFPLDRVIPGWTEGLQLIGRGGRIELVIPSDLAYGDRGSPPAIPGGATLVFDVELIDIE</sequence>
<organism evidence="8 9">
    <name type="scientific">Natronocella acetinitrilica</name>
    <dbReference type="NCBI Taxonomy" id="414046"/>
    <lineage>
        <taxon>Bacteria</taxon>
        <taxon>Pseudomonadati</taxon>
        <taxon>Pseudomonadota</taxon>
        <taxon>Gammaproteobacteria</taxon>
        <taxon>Chromatiales</taxon>
        <taxon>Ectothiorhodospiraceae</taxon>
        <taxon>Natronocella</taxon>
    </lineage>
</organism>
<comment type="catalytic activity">
    <reaction evidence="1 4 5">
        <text>[protein]-peptidylproline (omega=180) = [protein]-peptidylproline (omega=0)</text>
        <dbReference type="Rhea" id="RHEA:16237"/>
        <dbReference type="Rhea" id="RHEA-COMP:10747"/>
        <dbReference type="Rhea" id="RHEA-COMP:10748"/>
        <dbReference type="ChEBI" id="CHEBI:83833"/>
        <dbReference type="ChEBI" id="CHEBI:83834"/>
        <dbReference type="EC" id="5.2.1.8"/>
    </reaction>
</comment>
<proteinExistence type="inferred from homology"/>
<dbReference type="AlphaFoldDB" id="A0AAE3KBR6"/>
<dbReference type="SUPFAM" id="SSF54534">
    <property type="entry name" value="FKBP-like"/>
    <property type="match status" value="1"/>
</dbReference>
<evidence type="ECO:0000313" key="8">
    <source>
        <dbReference type="EMBL" id="MCP1675980.1"/>
    </source>
</evidence>
<comment type="caution">
    <text evidence="8">The sequence shown here is derived from an EMBL/GenBank/DDBJ whole genome shotgun (WGS) entry which is preliminary data.</text>
</comment>
<evidence type="ECO:0000256" key="1">
    <source>
        <dbReference type="ARBA" id="ARBA00000971"/>
    </source>
</evidence>
<comment type="similarity">
    <text evidence="5">Belongs to the FKBP-type PPIase family.</text>
</comment>
<dbReference type="InterPro" id="IPR001179">
    <property type="entry name" value="PPIase_FKBP_dom"/>
</dbReference>
<keyword evidence="6" id="KW-0732">Signal</keyword>
<feature type="chain" id="PRO_5041908880" description="Peptidyl-prolyl cis-trans isomerase" evidence="6">
    <location>
        <begin position="26"/>
        <end position="226"/>
    </location>
</feature>
<dbReference type="InterPro" id="IPR036944">
    <property type="entry name" value="PPIase_FKBP_N_sf"/>
</dbReference>
<dbReference type="Pfam" id="PF01346">
    <property type="entry name" value="FKBP_N"/>
    <property type="match status" value="1"/>
</dbReference>
<dbReference type="EMBL" id="JALJXV010000007">
    <property type="protein sequence ID" value="MCP1675980.1"/>
    <property type="molecule type" value="Genomic_DNA"/>
</dbReference>
<dbReference type="Proteomes" id="UP001205843">
    <property type="component" value="Unassembled WGS sequence"/>
</dbReference>
<dbReference type="GO" id="GO:0006457">
    <property type="term" value="P:protein folding"/>
    <property type="evidence" value="ECO:0007669"/>
    <property type="project" value="InterPro"/>
</dbReference>
<evidence type="ECO:0000256" key="5">
    <source>
        <dbReference type="RuleBase" id="RU003915"/>
    </source>
</evidence>
<keyword evidence="9" id="KW-1185">Reference proteome</keyword>
<protein>
    <recommendedName>
        <fullName evidence="5">Peptidyl-prolyl cis-trans isomerase</fullName>
        <ecNumber evidence="5">5.2.1.8</ecNumber>
    </recommendedName>
</protein>
<dbReference type="Gene3D" id="1.10.287.460">
    <property type="entry name" value="Peptidyl-prolyl cis-trans isomerase, FKBP-type, N-terminal domain"/>
    <property type="match status" value="1"/>
</dbReference>
<dbReference type="InterPro" id="IPR000774">
    <property type="entry name" value="PPIase_FKBP_N"/>
</dbReference>
<dbReference type="RefSeq" id="WP_253480390.1">
    <property type="nucleotide sequence ID" value="NZ_JALJXV010000007.1"/>
</dbReference>
<dbReference type="PROSITE" id="PS50059">
    <property type="entry name" value="FKBP_PPIASE"/>
    <property type="match status" value="1"/>
</dbReference>
<evidence type="ECO:0000313" key="9">
    <source>
        <dbReference type="Proteomes" id="UP001205843"/>
    </source>
</evidence>
<evidence type="ECO:0000259" key="7">
    <source>
        <dbReference type="PROSITE" id="PS50059"/>
    </source>
</evidence>
<dbReference type="InterPro" id="IPR046357">
    <property type="entry name" value="PPIase_dom_sf"/>
</dbReference>
<keyword evidence="3 4" id="KW-0413">Isomerase</keyword>